<dbReference type="InterPro" id="IPR019248">
    <property type="entry name" value="Glucodextran_C"/>
</dbReference>
<comment type="caution">
    <text evidence="3">The sequence shown here is derived from an EMBL/GenBank/DDBJ whole genome shotgun (WGS) entry which is preliminary data.</text>
</comment>
<evidence type="ECO:0000313" key="3">
    <source>
        <dbReference type="EMBL" id="GGK21663.1"/>
    </source>
</evidence>
<protein>
    <recommendedName>
        <fullName evidence="2">Glucodextranase-like C-terminal domain-containing protein</fullName>
    </recommendedName>
</protein>
<dbReference type="Pfam" id="PF09985">
    <property type="entry name" value="Glucodextran_C"/>
    <property type="match status" value="1"/>
</dbReference>
<evidence type="ECO:0000256" key="1">
    <source>
        <dbReference type="SAM" id="Phobius"/>
    </source>
</evidence>
<keyword evidence="1" id="KW-0472">Membrane</keyword>
<dbReference type="EMBL" id="BMPP01000004">
    <property type="protein sequence ID" value="GGK21663.1"/>
    <property type="molecule type" value="Genomic_DNA"/>
</dbReference>
<reference evidence="4" key="1">
    <citation type="journal article" date="2019" name="Int. J. Syst. Evol. Microbiol.">
        <title>The Global Catalogue of Microorganisms (GCM) 10K type strain sequencing project: providing services to taxonomists for standard genome sequencing and annotation.</title>
        <authorList>
            <consortium name="The Broad Institute Genomics Platform"/>
            <consortium name="The Broad Institute Genome Sequencing Center for Infectious Disease"/>
            <person name="Wu L."/>
            <person name="Ma J."/>
        </authorList>
    </citation>
    <scope>NUCLEOTIDE SEQUENCE [LARGE SCALE GENOMIC DNA]</scope>
    <source>
        <strain evidence="4">JCM 30331</strain>
    </source>
</reference>
<keyword evidence="1" id="KW-0812">Transmembrane</keyword>
<name>A0ABQ2ER42_9DEIO</name>
<keyword evidence="4" id="KW-1185">Reference proteome</keyword>
<sequence length="265" mass="27620">MPGTGEVSILAHVLLPLLTAALMTFQDPVGDARGDGGYILPQRPALTEPMLDLRSFSVQTVNQSGRRTMRLIVGLGEIGNPWQAPSGFSANVTDIFVRTSVGGSRTLGDTGLQVRGPGGWQYHLRVTGFGSTLHAAPTEPGGPSVLLAAPTVRVEGTRLVIDTGIPAGRYAYWVTSSVYSPLSSGGVMQPSESTSPLALQAARAGGPSPVDVLASPEDSQAFTAGTLAPVGETRDRQTLTLAGLGLAGLLLTIWATVQVWRRPVV</sequence>
<organism evidence="3 4">
    <name type="scientific">Deinococcus malanensis</name>
    <dbReference type="NCBI Taxonomy" id="1706855"/>
    <lineage>
        <taxon>Bacteria</taxon>
        <taxon>Thermotogati</taxon>
        <taxon>Deinococcota</taxon>
        <taxon>Deinococci</taxon>
        <taxon>Deinococcales</taxon>
        <taxon>Deinococcaceae</taxon>
        <taxon>Deinococcus</taxon>
    </lineage>
</organism>
<feature type="transmembrane region" description="Helical" evidence="1">
    <location>
        <begin position="239"/>
        <end position="260"/>
    </location>
</feature>
<proteinExistence type="predicted"/>
<keyword evidence="1" id="KW-1133">Transmembrane helix</keyword>
<gene>
    <name evidence="3" type="ORF">GCM10008955_13910</name>
</gene>
<accession>A0ABQ2ER42</accession>
<evidence type="ECO:0000313" key="4">
    <source>
        <dbReference type="Proteomes" id="UP000647587"/>
    </source>
</evidence>
<dbReference type="SUPFAM" id="SSF49344">
    <property type="entry name" value="CBD9-like"/>
    <property type="match status" value="1"/>
</dbReference>
<dbReference type="Proteomes" id="UP000647587">
    <property type="component" value="Unassembled WGS sequence"/>
</dbReference>
<evidence type="ECO:0000259" key="2">
    <source>
        <dbReference type="Pfam" id="PF09985"/>
    </source>
</evidence>
<dbReference type="Gene3D" id="2.60.40.1190">
    <property type="match status" value="1"/>
</dbReference>
<feature type="domain" description="Glucodextranase-like C-terminal" evidence="2">
    <location>
        <begin position="23"/>
        <end position="132"/>
    </location>
</feature>